<evidence type="ECO:0000313" key="1">
    <source>
        <dbReference type="EMBL" id="GFT38635.1"/>
    </source>
</evidence>
<dbReference type="Proteomes" id="UP000887013">
    <property type="component" value="Unassembled WGS sequence"/>
</dbReference>
<reference evidence="1" key="1">
    <citation type="submission" date="2020-08" db="EMBL/GenBank/DDBJ databases">
        <title>Multicomponent nature underlies the extraordinary mechanical properties of spider dragline silk.</title>
        <authorList>
            <person name="Kono N."/>
            <person name="Nakamura H."/>
            <person name="Mori M."/>
            <person name="Yoshida Y."/>
            <person name="Ohtoshi R."/>
            <person name="Malay A.D."/>
            <person name="Moran D.A.P."/>
            <person name="Tomita M."/>
            <person name="Numata K."/>
            <person name="Arakawa K."/>
        </authorList>
    </citation>
    <scope>NUCLEOTIDE SEQUENCE</scope>
</reference>
<accession>A0A8X6TPY9</accession>
<sequence length="120" mass="13423">MASSFEELVYVTMLKLPGEFFSISIPKASAPELLQSVRRNVCVLKPAPAYLHYCSYLSARISFVHLAFFCALIELESHWKHPKQKCGLKRLNTSGTDPHRCLLRGSTNKIEGNGQLSAAR</sequence>
<comment type="caution">
    <text evidence="1">The sequence shown here is derived from an EMBL/GenBank/DDBJ whole genome shotgun (WGS) entry which is preliminary data.</text>
</comment>
<keyword evidence="2" id="KW-1185">Reference proteome</keyword>
<protein>
    <submittedName>
        <fullName evidence="1">Uncharacterized protein</fullName>
    </submittedName>
</protein>
<dbReference type="AlphaFoldDB" id="A0A8X6TPY9"/>
<proteinExistence type="predicted"/>
<gene>
    <name evidence="1" type="ORF">NPIL_43801</name>
</gene>
<name>A0A8X6TPY9_NEPPI</name>
<dbReference type="EMBL" id="BMAW01109482">
    <property type="protein sequence ID" value="GFT38635.1"/>
    <property type="molecule type" value="Genomic_DNA"/>
</dbReference>
<organism evidence="1 2">
    <name type="scientific">Nephila pilipes</name>
    <name type="common">Giant wood spider</name>
    <name type="synonym">Nephila maculata</name>
    <dbReference type="NCBI Taxonomy" id="299642"/>
    <lineage>
        <taxon>Eukaryota</taxon>
        <taxon>Metazoa</taxon>
        <taxon>Ecdysozoa</taxon>
        <taxon>Arthropoda</taxon>
        <taxon>Chelicerata</taxon>
        <taxon>Arachnida</taxon>
        <taxon>Araneae</taxon>
        <taxon>Araneomorphae</taxon>
        <taxon>Entelegynae</taxon>
        <taxon>Araneoidea</taxon>
        <taxon>Nephilidae</taxon>
        <taxon>Nephila</taxon>
    </lineage>
</organism>
<evidence type="ECO:0000313" key="2">
    <source>
        <dbReference type="Proteomes" id="UP000887013"/>
    </source>
</evidence>